<gene>
    <name evidence="2" type="ORF">BJ508DRAFT_413943</name>
</gene>
<accession>A0A3N4IBC1</accession>
<feature type="region of interest" description="Disordered" evidence="1">
    <location>
        <begin position="1"/>
        <end position="20"/>
    </location>
</feature>
<feature type="region of interest" description="Disordered" evidence="1">
    <location>
        <begin position="125"/>
        <end position="154"/>
    </location>
</feature>
<feature type="compositionally biased region" description="Basic residues" evidence="1">
    <location>
        <begin position="145"/>
        <end position="154"/>
    </location>
</feature>
<dbReference type="Proteomes" id="UP000275078">
    <property type="component" value="Unassembled WGS sequence"/>
</dbReference>
<sequence>MATVAPPRVTRSLHHTSNRKTFLPAPAKKTTTIPQIGFTTGSLNMGEKIIIRKPEGTSRTSISNLGDGRYSVSFLQTASDGSSRVLAECRFSSPDGCEKEISRQLDMPSRDLVFMFCYDDDSLMEEPLEDDSEDDYVPSPTASSTRRRGCCHFR</sequence>
<evidence type="ECO:0000256" key="1">
    <source>
        <dbReference type="SAM" id="MobiDB-lite"/>
    </source>
</evidence>
<evidence type="ECO:0000313" key="2">
    <source>
        <dbReference type="EMBL" id="RPA82777.1"/>
    </source>
</evidence>
<proteinExistence type="predicted"/>
<organism evidence="2 3">
    <name type="scientific">Ascobolus immersus RN42</name>
    <dbReference type="NCBI Taxonomy" id="1160509"/>
    <lineage>
        <taxon>Eukaryota</taxon>
        <taxon>Fungi</taxon>
        <taxon>Dikarya</taxon>
        <taxon>Ascomycota</taxon>
        <taxon>Pezizomycotina</taxon>
        <taxon>Pezizomycetes</taxon>
        <taxon>Pezizales</taxon>
        <taxon>Ascobolaceae</taxon>
        <taxon>Ascobolus</taxon>
    </lineage>
</organism>
<evidence type="ECO:0000313" key="3">
    <source>
        <dbReference type="Proteomes" id="UP000275078"/>
    </source>
</evidence>
<feature type="compositionally biased region" description="Acidic residues" evidence="1">
    <location>
        <begin position="125"/>
        <end position="136"/>
    </location>
</feature>
<reference evidence="2 3" key="1">
    <citation type="journal article" date="2018" name="Nat. Ecol. Evol.">
        <title>Pezizomycetes genomes reveal the molecular basis of ectomycorrhizal truffle lifestyle.</title>
        <authorList>
            <person name="Murat C."/>
            <person name="Payen T."/>
            <person name="Noel B."/>
            <person name="Kuo A."/>
            <person name="Morin E."/>
            <person name="Chen J."/>
            <person name="Kohler A."/>
            <person name="Krizsan K."/>
            <person name="Balestrini R."/>
            <person name="Da Silva C."/>
            <person name="Montanini B."/>
            <person name="Hainaut M."/>
            <person name="Levati E."/>
            <person name="Barry K.W."/>
            <person name="Belfiori B."/>
            <person name="Cichocki N."/>
            <person name="Clum A."/>
            <person name="Dockter R.B."/>
            <person name="Fauchery L."/>
            <person name="Guy J."/>
            <person name="Iotti M."/>
            <person name="Le Tacon F."/>
            <person name="Lindquist E.A."/>
            <person name="Lipzen A."/>
            <person name="Malagnac F."/>
            <person name="Mello A."/>
            <person name="Molinier V."/>
            <person name="Miyauchi S."/>
            <person name="Poulain J."/>
            <person name="Riccioni C."/>
            <person name="Rubini A."/>
            <person name="Sitrit Y."/>
            <person name="Splivallo R."/>
            <person name="Traeger S."/>
            <person name="Wang M."/>
            <person name="Zifcakova L."/>
            <person name="Wipf D."/>
            <person name="Zambonelli A."/>
            <person name="Paolocci F."/>
            <person name="Nowrousian M."/>
            <person name="Ottonello S."/>
            <person name="Baldrian P."/>
            <person name="Spatafora J.W."/>
            <person name="Henrissat B."/>
            <person name="Nagy L.G."/>
            <person name="Aury J.M."/>
            <person name="Wincker P."/>
            <person name="Grigoriev I.V."/>
            <person name="Bonfante P."/>
            <person name="Martin F.M."/>
        </authorList>
    </citation>
    <scope>NUCLEOTIDE SEQUENCE [LARGE SCALE GENOMIC DNA]</scope>
    <source>
        <strain evidence="2 3">RN42</strain>
    </source>
</reference>
<dbReference type="AlphaFoldDB" id="A0A3N4IBC1"/>
<keyword evidence="3" id="KW-1185">Reference proteome</keyword>
<protein>
    <submittedName>
        <fullName evidence="2">Uncharacterized protein</fullName>
    </submittedName>
</protein>
<name>A0A3N4IBC1_ASCIM</name>
<dbReference type="EMBL" id="ML119669">
    <property type="protein sequence ID" value="RPA82777.1"/>
    <property type="molecule type" value="Genomic_DNA"/>
</dbReference>